<dbReference type="FunFam" id="3.30.420.40:FF:000050">
    <property type="entry name" value="Actin, alpha skeletal muscle"/>
    <property type="match status" value="1"/>
</dbReference>
<dbReference type="Pfam" id="PF00022">
    <property type="entry name" value="Actin"/>
    <property type="match status" value="2"/>
</dbReference>
<keyword evidence="4" id="KW-0067">ATP-binding</keyword>
<protein>
    <recommendedName>
        <fullName evidence="7">Actin</fullName>
    </recommendedName>
</protein>
<comment type="similarity">
    <text evidence="2">Belongs to the actin family.</text>
</comment>
<dbReference type="EMBL" id="NQVE01000050">
    <property type="protein sequence ID" value="RAL51247.1"/>
    <property type="molecule type" value="Genomic_DNA"/>
</dbReference>
<dbReference type="PANTHER" id="PTHR11937">
    <property type="entry name" value="ACTIN"/>
    <property type="match status" value="1"/>
</dbReference>
<evidence type="ECO:0000313" key="5">
    <source>
        <dbReference type="EMBL" id="RAL51247.1"/>
    </source>
</evidence>
<keyword evidence="6" id="KW-1185">Reference proteome</keyword>
<evidence type="ECO:0000256" key="1">
    <source>
        <dbReference type="ARBA" id="ARBA00004245"/>
    </source>
</evidence>
<evidence type="ECO:0000313" key="6">
    <source>
        <dbReference type="Proteomes" id="UP000249390"/>
    </source>
</evidence>
<dbReference type="SUPFAM" id="SSF53067">
    <property type="entry name" value="Actin-like ATPase domain"/>
    <property type="match status" value="2"/>
</dbReference>
<dbReference type="PROSITE" id="PS00432">
    <property type="entry name" value="ACTINS_2"/>
    <property type="match status" value="1"/>
</dbReference>
<accession>A0A328DZX7</accession>
<dbReference type="Gene3D" id="3.30.420.40">
    <property type="match status" value="1"/>
</dbReference>
<evidence type="ECO:0008006" key="7">
    <source>
        <dbReference type="Google" id="ProtNLM"/>
    </source>
</evidence>
<comment type="caution">
    <text evidence="5">The sequence shown here is derived from an EMBL/GenBank/DDBJ whole genome shotgun (WGS) entry which is preliminary data.</text>
</comment>
<sequence>MTDWEDMEKIWHHSFYEELRVDPEQHRLLLTESPLNPIPNRAKTALVMFETFNVPTVYVSSHALLSLYANGLTTGNTVPGYIGGSVLASINSFQQEWITKAEYDEYGPSTVVRTADCHSI</sequence>
<name>A0A328DZX7_9ASTE</name>
<dbReference type="InterPro" id="IPR043129">
    <property type="entry name" value="ATPase_NBD"/>
</dbReference>
<keyword evidence="3" id="KW-0547">Nucleotide-binding</keyword>
<evidence type="ECO:0000256" key="2">
    <source>
        <dbReference type="ARBA" id="ARBA00006752"/>
    </source>
</evidence>
<comment type="subcellular location">
    <subcellularLocation>
        <location evidence="1">Cytoplasm</location>
        <location evidence="1">Cytoskeleton</location>
    </subcellularLocation>
</comment>
<dbReference type="GO" id="GO:0005856">
    <property type="term" value="C:cytoskeleton"/>
    <property type="evidence" value="ECO:0007669"/>
    <property type="project" value="UniProtKB-SubCell"/>
</dbReference>
<evidence type="ECO:0000256" key="3">
    <source>
        <dbReference type="ARBA" id="ARBA00022741"/>
    </source>
</evidence>
<dbReference type="InterPro" id="IPR004000">
    <property type="entry name" value="Actin"/>
</dbReference>
<reference evidence="5 6" key="1">
    <citation type="submission" date="2018-06" db="EMBL/GenBank/DDBJ databases">
        <title>The Genome of Cuscuta australis (Dodder) Provides Insight into the Evolution of Plant Parasitism.</title>
        <authorList>
            <person name="Liu H."/>
        </authorList>
    </citation>
    <scope>NUCLEOTIDE SEQUENCE [LARGE SCALE GENOMIC DNA]</scope>
    <source>
        <strain evidence="6">cv. Yunnan</strain>
        <tissue evidence="5">Vines</tissue>
    </source>
</reference>
<dbReference type="Proteomes" id="UP000249390">
    <property type="component" value="Unassembled WGS sequence"/>
</dbReference>
<dbReference type="AlphaFoldDB" id="A0A328DZX7"/>
<proteinExistence type="inferred from homology"/>
<dbReference type="InterPro" id="IPR004001">
    <property type="entry name" value="Actin_CS"/>
</dbReference>
<evidence type="ECO:0000256" key="4">
    <source>
        <dbReference type="ARBA" id="ARBA00022840"/>
    </source>
</evidence>
<gene>
    <name evidence="5" type="ORF">DM860_010749</name>
</gene>
<organism evidence="5 6">
    <name type="scientific">Cuscuta australis</name>
    <dbReference type="NCBI Taxonomy" id="267555"/>
    <lineage>
        <taxon>Eukaryota</taxon>
        <taxon>Viridiplantae</taxon>
        <taxon>Streptophyta</taxon>
        <taxon>Embryophyta</taxon>
        <taxon>Tracheophyta</taxon>
        <taxon>Spermatophyta</taxon>
        <taxon>Magnoliopsida</taxon>
        <taxon>eudicotyledons</taxon>
        <taxon>Gunneridae</taxon>
        <taxon>Pentapetalae</taxon>
        <taxon>asterids</taxon>
        <taxon>lamiids</taxon>
        <taxon>Solanales</taxon>
        <taxon>Convolvulaceae</taxon>
        <taxon>Cuscuteae</taxon>
        <taxon>Cuscuta</taxon>
        <taxon>Cuscuta subgen. Grammica</taxon>
        <taxon>Cuscuta sect. Cleistogrammica</taxon>
    </lineage>
</organism>
<dbReference type="GO" id="GO:0005524">
    <property type="term" value="F:ATP binding"/>
    <property type="evidence" value="ECO:0007669"/>
    <property type="project" value="UniProtKB-KW"/>
</dbReference>
<dbReference type="PRINTS" id="PR00190">
    <property type="entry name" value="ACTIN"/>
</dbReference>